<dbReference type="PATRIC" id="fig|1227739.3.peg.558"/>
<dbReference type="Proteomes" id="UP000019423">
    <property type="component" value="Chromosome"/>
</dbReference>
<proteinExistence type="predicted"/>
<dbReference type="STRING" id="1227739.Hsw_0290"/>
<dbReference type="EMBL" id="CP007145">
    <property type="protein sequence ID" value="AHJ95885.1"/>
    <property type="molecule type" value="Genomic_DNA"/>
</dbReference>
<dbReference type="HOGENOM" id="CLU_2879794_0_0_10"/>
<feature type="compositionally biased region" description="Basic and acidic residues" evidence="1">
    <location>
        <begin position="39"/>
        <end position="48"/>
    </location>
</feature>
<dbReference type="AlphaFoldDB" id="W8F237"/>
<evidence type="ECO:0000256" key="1">
    <source>
        <dbReference type="SAM" id="MobiDB-lite"/>
    </source>
</evidence>
<evidence type="ECO:0000313" key="3">
    <source>
        <dbReference type="Proteomes" id="UP000019423"/>
    </source>
</evidence>
<feature type="region of interest" description="Disordered" evidence="1">
    <location>
        <begin position="1"/>
        <end position="63"/>
    </location>
</feature>
<organism evidence="2 3">
    <name type="scientific">Hymenobacter swuensis DY53</name>
    <dbReference type="NCBI Taxonomy" id="1227739"/>
    <lineage>
        <taxon>Bacteria</taxon>
        <taxon>Pseudomonadati</taxon>
        <taxon>Bacteroidota</taxon>
        <taxon>Cytophagia</taxon>
        <taxon>Cytophagales</taxon>
        <taxon>Hymenobacteraceae</taxon>
        <taxon>Hymenobacter</taxon>
    </lineage>
</organism>
<name>W8F237_9BACT</name>
<accession>W8F237</accession>
<feature type="compositionally biased region" description="Gly residues" evidence="1">
    <location>
        <begin position="1"/>
        <end position="12"/>
    </location>
</feature>
<sequence>MREGGNGQGGGQQQTQACFQSGKEEWNGRLRSRYGPPGCKDRPSRPELRTTTQPLAPLPFQYV</sequence>
<evidence type="ECO:0000313" key="2">
    <source>
        <dbReference type="EMBL" id="AHJ95885.1"/>
    </source>
</evidence>
<protein>
    <submittedName>
        <fullName evidence="2">Uncharacterized protein</fullName>
    </submittedName>
</protein>
<reference evidence="2 3" key="1">
    <citation type="submission" date="2014-01" db="EMBL/GenBank/DDBJ databases">
        <title>Complete genome sequence of ionizing-radiation resistance bacterium Hymenobacter swuensis DY53.</title>
        <authorList>
            <person name="Jung J.-H."/>
            <person name="Jeong S.-W."/>
            <person name="Joe M.-H."/>
            <person name="Cho y.-j."/>
            <person name="Kim M.-K."/>
            <person name="Lim S.-Y."/>
        </authorList>
    </citation>
    <scope>NUCLEOTIDE SEQUENCE [LARGE SCALE GENOMIC DNA]</scope>
    <source>
        <strain evidence="2 3">DY53</strain>
    </source>
</reference>
<keyword evidence="3" id="KW-1185">Reference proteome</keyword>
<dbReference type="KEGG" id="hsw:Hsw_0290"/>
<gene>
    <name evidence="2" type="ORF">Hsw_0290</name>
</gene>